<evidence type="ECO:0000256" key="3">
    <source>
        <dbReference type="ARBA" id="ARBA00022729"/>
    </source>
</evidence>
<protein>
    <recommendedName>
        <fullName evidence="11">Carbohydrate-binding protein SusD</fullName>
    </recommendedName>
</protein>
<feature type="domain" description="SusD-like N-terminal" evidence="8">
    <location>
        <begin position="22"/>
        <end position="220"/>
    </location>
</feature>
<evidence type="ECO:0000313" key="9">
    <source>
        <dbReference type="EMBL" id="OPB94551.1"/>
    </source>
</evidence>
<proteinExistence type="inferred from homology"/>
<evidence type="ECO:0000256" key="4">
    <source>
        <dbReference type="ARBA" id="ARBA00023136"/>
    </source>
</evidence>
<dbReference type="Pfam" id="PF07980">
    <property type="entry name" value="SusD_RagB"/>
    <property type="match status" value="1"/>
</dbReference>
<keyword evidence="4" id="KW-0472">Membrane</keyword>
<feature type="domain" description="RagB/SusD" evidence="7">
    <location>
        <begin position="329"/>
        <end position="402"/>
    </location>
</feature>
<comment type="similarity">
    <text evidence="2">Belongs to the SusD family.</text>
</comment>
<dbReference type="InterPro" id="IPR012944">
    <property type="entry name" value="SusD_RagB_dom"/>
</dbReference>
<dbReference type="InterPro" id="IPR033985">
    <property type="entry name" value="SusD-like_N"/>
</dbReference>
<keyword evidence="3 6" id="KW-0732">Signal</keyword>
<dbReference type="Gene3D" id="1.25.40.390">
    <property type="match status" value="1"/>
</dbReference>
<evidence type="ECO:0000259" key="7">
    <source>
        <dbReference type="Pfam" id="PF07980"/>
    </source>
</evidence>
<evidence type="ECO:0000259" key="8">
    <source>
        <dbReference type="Pfam" id="PF14322"/>
    </source>
</evidence>
<dbReference type="Pfam" id="PF14322">
    <property type="entry name" value="SusD-like_3"/>
    <property type="match status" value="1"/>
</dbReference>
<reference evidence="9 10" key="1">
    <citation type="submission" date="2016-07" db="EMBL/GenBank/DDBJ databases">
        <title>Revisiting the Taxonomy of the Elizabethkingia Genus based on Whole-Genome Sequencing, Optical Mapping, and MALDI-TOF.</title>
        <authorList>
            <person name="Nicholson A.C."/>
        </authorList>
    </citation>
    <scope>NUCLEOTIDE SEQUENCE [LARGE SCALE GENOMIC DNA]</scope>
    <source>
        <strain evidence="9 10">C1558</strain>
    </source>
</reference>
<sequence length="446" mass="50487">MKKKIVCLGCILFLFLMTGCKDFLSEKSDSRLATPTTLADNQALLDHYNMNNQVNMSSEILSGDIYVSDADYNGVYYEAEKRLYTWQGDRVAPENGNDWMGCYQKINICNNVLHNIKTYGIRDSDNVRGQALVFRASLYLEAAQLWCLVYDKNTAAKELGLPLRLDPDMNIVSVRSTLQQTYDQILRDLHEAVSLLPVNQISVSRPSKVAALGLLARAYLYMGDYEKSLLYGKQALGYYHTLLDFNTLNAEDSYPMKNLNAEVLFPSYMSSSPLLAVTAAKIPLDFFASYAVDDLRRTIFFRKNGMGDIFFKGNYSGAAARTAVLGTDELYLTVAESYAVTGDTVNAMKLLNQLLITRWRKGTFINYTASDPQEALALIRKERRKELIFRGLRWADLKRYNRDGAHITLTRTVEGKIYTLPPNDLRYAVAIPEDVIKLSGMPQNRR</sequence>
<dbReference type="EMBL" id="MBDS01000001">
    <property type="protein sequence ID" value="OPB94551.1"/>
    <property type="molecule type" value="Genomic_DNA"/>
</dbReference>
<accession>A0ABX3ND41</accession>
<organism evidence="9 10">
    <name type="scientific">Elizabethkingia ursingii</name>
    <dbReference type="NCBI Taxonomy" id="1756150"/>
    <lineage>
        <taxon>Bacteria</taxon>
        <taxon>Pseudomonadati</taxon>
        <taxon>Bacteroidota</taxon>
        <taxon>Flavobacteriia</taxon>
        <taxon>Flavobacteriales</taxon>
        <taxon>Weeksellaceae</taxon>
        <taxon>Elizabethkingia</taxon>
    </lineage>
</organism>
<evidence type="ECO:0008006" key="11">
    <source>
        <dbReference type="Google" id="ProtNLM"/>
    </source>
</evidence>
<evidence type="ECO:0000256" key="2">
    <source>
        <dbReference type="ARBA" id="ARBA00006275"/>
    </source>
</evidence>
<dbReference type="InterPro" id="IPR011990">
    <property type="entry name" value="TPR-like_helical_dom_sf"/>
</dbReference>
<feature type="signal peptide" evidence="6">
    <location>
        <begin position="1"/>
        <end position="22"/>
    </location>
</feature>
<name>A0ABX3ND41_9FLAO</name>
<evidence type="ECO:0000313" key="10">
    <source>
        <dbReference type="Proteomes" id="UP000190016"/>
    </source>
</evidence>
<keyword evidence="5" id="KW-0998">Cell outer membrane</keyword>
<comment type="caution">
    <text evidence="9">The sequence shown here is derived from an EMBL/GenBank/DDBJ whole genome shotgun (WGS) entry which is preliminary data.</text>
</comment>
<dbReference type="Proteomes" id="UP000190016">
    <property type="component" value="Unassembled WGS sequence"/>
</dbReference>
<evidence type="ECO:0000256" key="5">
    <source>
        <dbReference type="ARBA" id="ARBA00023237"/>
    </source>
</evidence>
<evidence type="ECO:0000256" key="6">
    <source>
        <dbReference type="SAM" id="SignalP"/>
    </source>
</evidence>
<evidence type="ECO:0000256" key="1">
    <source>
        <dbReference type="ARBA" id="ARBA00004442"/>
    </source>
</evidence>
<dbReference type="SUPFAM" id="SSF48452">
    <property type="entry name" value="TPR-like"/>
    <property type="match status" value="1"/>
</dbReference>
<dbReference type="PROSITE" id="PS51257">
    <property type="entry name" value="PROKAR_LIPOPROTEIN"/>
    <property type="match status" value="1"/>
</dbReference>
<comment type="subcellular location">
    <subcellularLocation>
        <location evidence="1">Cell outer membrane</location>
    </subcellularLocation>
</comment>
<feature type="chain" id="PRO_5046718746" description="Carbohydrate-binding protein SusD" evidence="6">
    <location>
        <begin position="23"/>
        <end position="446"/>
    </location>
</feature>
<keyword evidence="10" id="KW-1185">Reference proteome</keyword>
<gene>
    <name evidence="9" type="ORF">BB021_18290</name>
</gene>
<dbReference type="RefSeq" id="WP_078777746.1">
    <property type="nucleotide sequence ID" value="NZ_MBDS01000001.1"/>
</dbReference>